<dbReference type="AlphaFoldDB" id="A0A266QDH5"/>
<evidence type="ECO:0000256" key="3">
    <source>
        <dbReference type="ARBA" id="ARBA00022692"/>
    </source>
</evidence>
<dbReference type="InterPro" id="IPR018303">
    <property type="entry name" value="ATPase_P-typ_P_site"/>
</dbReference>
<feature type="transmembrane region" description="Helical" evidence="9">
    <location>
        <begin position="233"/>
        <end position="251"/>
    </location>
</feature>
<feature type="transmembrane region" description="Helical" evidence="9">
    <location>
        <begin position="782"/>
        <end position="801"/>
    </location>
</feature>
<dbReference type="SMART" id="SM00831">
    <property type="entry name" value="Cation_ATPase_N"/>
    <property type="match status" value="1"/>
</dbReference>
<dbReference type="InterPro" id="IPR023299">
    <property type="entry name" value="ATPase_P-typ_cyto_dom_N"/>
</dbReference>
<evidence type="ECO:0000256" key="1">
    <source>
        <dbReference type="ARBA" id="ARBA00004141"/>
    </source>
</evidence>
<accession>A0A266QDH5</accession>
<dbReference type="GO" id="GO:0005886">
    <property type="term" value="C:plasma membrane"/>
    <property type="evidence" value="ECO:0007669"/>
    <property type="project" value="TreeGrafter"/>
</dbReference>
<keyword evidence="5" id="KW-0067">ATP-binding</keyword>
<dbReference type="GO" id="GO:1902600">
    <property type="term" value="P:proton transmembrane transport"/>
    <property type="evidence" value="ECO:0007669"/>
    <property type="project" value="TreeGrafter"/>
</dbReference>
<keyword evidence="7 9" id="KW-1133">Transmembrane helix</keyword>
<dbReference type="GO" id="GO:0006883">
    <property type="term" value="P:intracellular sodium ion homeostasis"/>
    <property type="evidence" value="ECO:0007669"/>
    <property type="project" value="TreeGrafter"/>
</dbReference>
<feature type="transmembrane region" description="Helical" evidence="9">
    <location>
        <begin position="744"/>
        <end position="762"/>
    </location>
</feature>
<keyword evidence="8 9" id="KW-0472">Membrane</keyword>
<feature type="transmembrane region" description="Helical" evidence="9">
    <location>
        <begin position="713"/>
        <end position="737"/>
    </location>
</feature>
<keyword evidence="3 9" id="KW-0812">Transmembrane</keyword>
<protein>
    <submittedName>
        <fullName evidence="11">ATPase</fullName>
    </submittedName>
</protein>
<dbReference type="InterPro" id="IPR004014">
    <property type="entry name" value="ATPase_P-typ_cation-transptr_N"/>
</dbReference>
<evidence type="ECO:0000256" key="6">
    <source>
        <dbReference type="ARBA" id="ARBA00022967"/>
    </source>
</evidence>
<dbReference type="Pfam" id="PF00122">
    <property type="entry name" value="E1-E2_ATPase"/>
    <property type="match status" value="1"/>
</dbReference>
<dbReference type="SUPFAM" id="SSF56784">
    <property type="entry name" value="HAD-like"/>
    <property type="match status" value="1"/>
</dbReference>
<evidence type="ECO:0000313" key="11">
    <source>
        <dbReference type="EMBL" id="OZY87419.1"/>
    </source>
</evidence>
<dbReference type="InterPro" id="IPR044492">
    <property type="entry name" value="P_typ_ATPase_HD_dom"/>
</dbReference>
<evidence type="ECO:0000256" key="4">
    <source>
        <dbReference type="ARBA" id="ARBA00022741"/>
    </source>
</evidence>
<dbReference type="Gene3D" id="2.70.150.10">
    <property type="entry name" value="Calcium-transporting ATPase, cytoplasmic transduction domain A"/>
    <property type="match status" value="1"/>
</dbReference>
<dbReference type="Gene3D" id="3.40.1110.10">
    <property type="entry name" value="Calcium-transporting ATPase, cytoplasmic domain N"/>
    <property type="match status" value="1"/>
</dbReference>
<evidence type="ECO:0000256" key="8">
    <source>
        <dbReference type="ARBA" id="ARBA00023136"/>
    </source>
</evidence>
<dbReference type="PROSITE" id="PS00154">
    <property type="entry name" value="ATPASE_E1_E2"/>
    <property type="match status" value="1"/>
</dbReference>
<dbReference type="GO" id="GO:0005391">
    <property type="term" value="F:P-type sodium:potassium-exchanging transporter activity"/>
    <property type="evidence" value="ECO:0007669"/>
    <property type="project" value="TreeGrafter"/>
</dbReference>
<keyword evidence="6" id="KW-1278">Translocase</keyword>
<evidence type="ECO:0000256" key="5">
    <source>
        <dbReference type="ARBA" id="ARBA00022840"/>
    </source>
</evidence>
<sequence>MRVMTPDDHNGLSHEEAAKRLKVEGPNQLPKPNRRHLLRILLDVLREPMFSLLIGGGVIYWLLGDTTEALLLLVFASISVSITLIQESRSERVLESLRDLASPRAQVIRSGERLTIAGTEVVRGDLIVVNEGDRVAADSHLLSAHDLLVDESLLTGESVAVTKIAPDETTHAKDNSDQQRIYAGTLVVRGTGIAQVSAIGLDTEMGHIGHALSSIDTEQAHLQQQLRWLVRDFAILGAIAALLVVALYGLLRGSWLEAILGGIAIGMSLLPEEFPLVMAVFMAMGAWRISQARVLTRRAAAIETLGATTVLCTDKTGTLTQNRMTLMALVSGNQPWLVNDQQPLGDADSQLLEAALLACAAMPSDPMDLAVQRLAQHHTRLDRFQQAQGLRAYGLRPELFATTNILHCKGEPEPRAYTKGALEAIAQLCHLPPPRLAELTTQANQLAQQGMRVLAVAQAPVPAGELPESPTALHFDYLGLLAFADPLRDTVPAAVAECQSAGIRVVMITGDYPTTASAIARQAGLPPSDVLVGDELEQLSDIQLAERVKTTSIFARIRPQQKLRLVQCLKSNGDIVAMTGDGVNDAPAIKAAHIGIAMGGRGTDVAREASSIVLLDDDFGSIVKTIRLGRRIYDNLRKAIEFIVAVHIPIAGLAILPLLMGLPLILTPIHIAFLEMVIDPACSVVFEAEQEEEDVMTRPPRDPQTPLLVGERIGWAVTQGLVALALLAGLLIGGAYLDMPENDLRALVFGALVLFNMGLILINRSFRASLASAFLRPNRSLWILLSAVSITLAIAVSWPPAQQLFSFGSFHWNEFLVCIALGVVSLMVLEGIKLVWFRKKSV</sequence>
<organism evidence="11 12">
    <name type="scientific">Cellvibrio mixtus</name>
    <dbReference type="NCBI Taxonomy" id="39650"/>
    <lineage>
        <taxon>Bacteria</taxon>
        <taxon>Pseudomonadati</taxon>
        <taxon>Pseudomonadota</taxon>
        <taxon>Gammaproteobacteria</taxon>
        <taxon>Cellvibrionales</taxon>
        <taxon>Cellvibrionaceae</taxon>
        <taxon>Cellvibrio</taxon>
    </lineage>
</organism>
<dbReference type="InterPro" id="IPR001757">
    <property type="entry name" value="P_typ_ATPase"/>
</dbReference>
<dbReference type="PANTHER" id="PTHR43294">
    <property type="entry name" value="SODIUM/POTASSIUM-TRANSPORTING ATPASE SUBUNIT ALPHA"/>
    <property type="match status" value="1"/>
</dbReference>
<dbReference type="SUPFAM" id="SSF81665">
    <property type="entry name" value="Calcium ATPase, transmembrane domain M"/>
    <property type="match status" value="1"/>
</dbReference>
<evidence type="ECO:0000313" key="12">
    <source>
        <dbReference type="Proteomes" id="UP000216101"/>
    </source>
</evidence>
<dbReference type="GO" id="GO:0030007">
    <property type="term" value="P:intracellular potassium ion homeostasis"/>
    <property type="evidence" value="ECO:0007669"/>
    <property type="project" value="TreeGrafter"/>
</dbReference>
<keyword evidence="4" id="KW-0547">Nucleotide-binding</keyword>
<dbReference type="SUPFAM" id="SSF81660">
    <property type="entry name" value="Metal cation-transporting ATPase, ATP-binding domain N"/>
    <property type="match status" value="1"/>
</dbReference>
<evidence type="ECO:0000256" key="2">
    <source>
        <dbReference type="ARBA" id="ARBA00005675"/>
    </source>
</evidence>
<dbReference type="Pfam" id="PF00702">
    <property type="entry name" value="Hydrolase"/>
    <property type="match status" value="1"/>
</dbReference>
<evidence type="ECO:0000256" key="9">
    <source>
        <dbReference type="SAM" id="Phobius"/>
    </source>
</evidence>
<feature type="transmembrane region" description="Helical" evidence="9">
    <location>
        <begin position="639"/>
        <end position="666"/>
    </location>
</feature>
<dbReference type="GO" id="GO:1990573">
    <property type="term" value="P:potassium ion import across plasma membrane"/>
    <property type="evidence" value="ECO:0007669"/>
    <property type="project" value="TreeGrafter"/>
</dbReference>
<dbReference type="PRINTS" id="PR00119">
    <property type="entry name" value="CATATPASE"/>
</dbReference>
<dbReference type="GO" id="GO:0005524">
    <property type="term" value="F:ATP binding"/>
    <property type="evidence" value="ECO:0007669"/>
    <property type="project" value="UniProtKB-KW"/>
</dbReference>
<keyword evidence="12" id="KW-1185">Reference proteome</keyword>
<name>A0A266QDH5_9GAMM</name>
<dbReference type="EMBL" id="NHNI01000001">
    <property type="protein sequence ID" value="OZY87419.1"/>
    <property type="molecule type" value="Genomic_DNA"/>
</dbReference>
<evidence type="ECO:0000256" key="7">
    <source>
        <dbReference type="ARBA" id="ARBA00022989"/>
    </source>
</evidence>
<dbReference type="InterPro" id="IPR006068">
    <property type="entry name" value="ATPase_P-typ_cation-transptr_C"/>
</dbReference>
<comment type="caution">
    <text evidence="11">The sequence shown here is derived from an EMBL/GenBank/DDBJ whole genome shotgun (WGS) entry which is preliminary data.</text>
</comment>
<dbReference type="NCBIfam" id="TIGR01494">
    <property type="entry name" value="ATPase_P-type"/>
    <property type="match status" value="2"/>
</dbReference>
<dbReference type="SFLD" id="SFLDG00002">
    <property type="entry name" value="C1.7:_P-type_atpase_like"/>
    <property type="match status" value="1"/>
</dbReference>
<feature type="transmembrane region" description="Helical" evidence="9">
    <location>
        <begin position="69"/>
        <end position="85"/>
    </location>
</feature>
<dbReference type="InterPro" id="IPR050510">
    <property type="entry name" value="Cation_transp_ATPase_P-type"/>
</dbReference>
<dbReference type="InterPro" id="IPR023298">
    <property type="entry name" value="ATPase_P-typ_TM_dom_sf"/>
</dbReference>
<dbReference type="InterPro" id="IPR036412">
    <property type="entry name" value="HAD-like_sf"/>
</dbReference>
<proteinExistence type="inferred from homology"/>
<dbReference type="GO" id="GO:0016887">
    <property type="term" value="F:ATP hydrolysis activity"/>
    <property type="evidence" value="ECO:0007669"/>
    <property type="project" value="InterPro"/>
</dbReference>
<dbReference type="Gene3D" id="1.20.1110.10">
    <property type="entry name" value="Calcium-transporting ATPase, transmembrane domain"/>
    <property type="match status" value="1"/>
</dbReference>
<feature type="domain" description="Cation-transporting P-type ATPase N-terminal" evidence="10">
    <location>
        <begin position="4"/>
        <end position="65"/>
    </location>
</feature>
<comment type="similarity">
    <text evidence="2">Belongs to the cation transport ATPase (P-type) (TC 3.A.3) family. Type IIA subfamily.</text>
</comment>
<comment type="subcellular location">
    <subcellularLocation>
        <location evidence="1">Membrane</location>
        <topology evidence="1">Multi-pass membrane protein</topology>
    </subcellularLocation>
</comment>
<dbReference type="Pfam" id="PF00689">
    <property type="entry name" value="Cation_ATPase_C"/>
    <property type="match status" value="1"/>
</dbReference>
<dbReference type="Gene3D" id="3.40.50.1000">
    <property type="entry name" value="HAD superfamily/HAD-like"/>
    <property type="match status" value="1"/>
</dbReference>
<dbReference type="Pfam" id="PF00690">
    <property type="entry name" value="Cation_ATPase_N"/>
    <property type="match status" value="1"/>
</dbReference>
<dbReference type="InterPro" id="IPR059000">
    <property type="entry name" value="ATPase_P-type_domA"/>
</dbReference>
<dbReference type="GO" id="GO:0036376">
    <property type="term" value="P:sodium ion export across plasma membrane"/>
    <property type="evidence" value="ECO:0007669"/>
    <property type="project" value="TreeGrafter"/>
</dbReference>
<dbReference type="InterPro" id="IPR008250">
    <property type="entry name" value="ATPase_P-typ_transduc_dom_A_sf"/>
</dbReference>
<dbReference type="SFLD" id="SFLDS00003">
    <property type="entry name" value="Haloacid_Dehalogenase"/>
    <property type="match status" value="1"/>
</dbReference>
<evidence type="ECO:0000259" key="10">
    <source>
        <dbReference type="SMART" id="SM00831"/>
    </source>
</evidence>
<dbReference type="SUPFAM" id="SSF81653">
    <property type="entry name" value="Calcium ATPase, transduction domain A"/>
    <property type="match status" value="1"/>
</dbReference>
<dbReference type="PRINTS" id="PR00120">
    <property type="entry name" value="HATPASE"/>
</dbReference>
<feature type="transmembrane region" description="Helical" evidence="9">
    <location>
        <begin position="813"/>
        <end position="836"/>
    </location>
</feature>
<dbReference type="InterPro" id="IPR023214">
    <property type="entry name" value="HAD_sf"/>
</dbReference>
<dbReference type="Proteomes" id="UP000216101">
    <property type="component" value="Unassembled WGS sequence"/>
</dbReference>
<reference evidence="12" key="1">
    <citation type="submission" date="2017-05" db="EMBL/GenBank/DDBJ databases">
        <authorList>
            <person name="Barney B.M."/>
        </authorList>
    </citation>
    <scope>NUCLEOTIDE SEQUENCE [LARGE SCALE GENOMIC DNA]</scope>
    <source>
        <strain evidence="12">PSBB022</strain>
    </source>
</reference>
<dbReference type="PANTHER" id="PTHR43294:SF20">
    <property type="entry name" value="P-TYPE ATPASE"/>
    <property type="match status" value="1"/>
</dbReference>
<gene>
    <name evidence="11" type="ORF">CBP51_10700</name>
</gene>
<dbReference type="SFLD" id="SFLDF00027">
    <property type="entry name" value="p-type_atpase"/>
    <property type="match status" value="1"/>
</dbReference>